<keyword evidence="2" id="KW-1185">Reference proteome</keyword>
<gene>
    <name evidence="1" type="ORF">VSR83_41505</name>
</gene>
<sequence length="105" mass="11856">VCNIPRNTGSGAATEHLVRITHPFHPFSGQQLLCVGERYNRSGRRLLLRIDDKSYCSVPPKWTDMSEPDPEIAMGRERALFTVNDLMELALLVRRLSYRLVGSGT</sequence>
<reference evidence="1" key="1">
    <citation type="submission" date="2024-01" db="EMBL/GenBank/DDBJ databases">
        <title>The diversity of rhizobia nodulating Mimosa spp. in eleven states of Brazil covering several biomes is determined by host plant, location, and edaphic factors.</title>
        <authorList>
            <person name="Rouws L."/>
            <person name="Barauna A."/>
            <person name="Beukes C."/>
            <person name="De Faria S.M."/>
            <person name="Gross E."/>
            <person name="Dos Reis Junior F.B."/>
            <person name="Simon M."/>
            <person name="Maluk M."/>
            <person name="Odee D.W."/>
            <person name="Kenicer G."/>
            <person name="Young J.P.W."/>
            <person name="Reis V.M."/>
            <person name="Zilli J."/>
            <person name="James E.K."/>
        </authorList>
    </citation>
    <scope>NUCLEOTIDE SEQUENCE</scope>
    <source>
        <strain evidence="1">JPY452</strain>
    </source>
</reference>
<organism evidence="1 2">
    <name type="scientific">Paraburkholderia unamae</name>
    <dbReference type="NCBI Taxonomy" id="219649"/>
    <lineage>
        <taxon>Bacteria</taxon>
        <taxon>Pseudomonadati</taxon>
        <taxon>Pseudomonadota</taxon>
        <taxon>Betaproteobacteria</taxon>
        <taxon>Burkholderiales</taxon>
        <taxon>Burkholderiaceae</taxon>
        <taxon>Paraburkholderia</taxon>
    </lineage>
</organism>
<evidence type="ECO:0000313" key="1">
    <source>
        <dbReference type="EMBL" id="MEM5406370.1"/>
    </source>
</evidence>
<name>A0ACC6RXT4_9BURK</name>
<evidence type="ECO:0000313" key="2">
    <source>
        <dbReference type="Proteomes" id="UP001392318"/>
    </source>
</evidence>
<dbReference type="EMBL" id="JAYMRU010000085">
    <property type="protein sequence ID" value="MEM5406370.1"/>
    <property type="molecule type" value="Genomic_DNA"/>
</dbReference>
<dbReference type="Proteomes" id="UP001392318">
    <property type="component" value="Unassembled WGS sequence"/>
</dbReference>
<accession>A0ACC6RXT4</accession>
<protein>
    <submittedName>
        <fullName evidence="1">DUF5372 family protein</fullName>
    </submittedName>
</protein>
<feature type="non-terminal residue" evidence="1">
    <location>
        <position position="1"/>
    </location>
</feature>
<proteinExistence type="predicted"/>
<comment type="caution">
    <text evidence="1">The sequence shown here is derived from an EMBL/GenBank/DDBJ whole genome shotgun (WGS) entry which is preliminary data.</text>
</comment>